<keyword evidence="2" id="KW-0378">Hydrolase</keyword>
<dbReference type="InterPro" id="IPR018550">
    <property type="entry name" value="Lipid-A_deacylase-rel"/>
</dbReference>
<dbReference type="RefSeq" id="WP_127189315.1">
    <property type="nucleotide sequence ID" value="NZ_RZNJ01000005.1"/>
</dbReference>
<keyword evidence="3" id="KW-1185">Reference proteome</keyword>
<dbReference type="AlphaFoldDB" id="A0A433X5H0"/>
<dbReference type="Proteomes" id="UP000281547">
    <property type="component" value="Unassembled WGS sequence"/>
</dbReference>
<evidence type="ECO:0000313" key="3">
    <source>
        <dbReference type="Proteomes" id="UP000281547"/>
    </source>
</evidence>
<comment type="caution">
    <text evidence="2">The sequence shown here is derived from an EMBL/GenBank/DDBJ whole genome shotgun (WGS) entry which is preliminary data.</text>
</comment>
<feature type="signal peptide" evidence="1">
    <location>
        <begin position="1"/>
        <end position="25"/>
    </location>
</feature>
<name>A0A433X5H0_9HYPH</name>
<feature type="chain" id="PRO_5019443337" evidence="1">
    <location>
        <begin position="26"/>
        <end position="192"/>
    </location>
</feature>
<organism evidence="2 3">
    <name type="scientific">Arsenicitalea aurantiaca</name>
    <dbReference type="NCBI Taxonomy" id="1783274"/>
    <lineage>
        <taxon>Bacteria</taxon>
        <taxon>Pseudomonadati</taxon>
        <taxon>Pseudomonadota</taxon>
        <taxon>Alphaproteobacteria</taxon>
        <taxon>Hyphomicrobiales</taxon>
        <taxon>Devosiaceae</taxon>
        <taxon>Arsenicitalea</taxon>
    </lineage>
</organism>
<protein>
    <submittedName>
        <fullName evidence="2">Acyloxyacyl hydrolase</fullName>
    </submittedName>
</protein>
<evidence type="ECO:0000256" key="1">
    <source>
        <dbReference type="SAM" id="SignalP"/>
    </source>
</evidence>
<reference evidence="2 3" key="1">
    <citation type="journal article" date="2016" name="Int. J. Syst. Evol. Microbiol.">
        <title>Arsenicitalea aurantiaca gen. nov., sp. nov., a new member of the family Hyphomicrobiaceae, isolated from high-arsenic sediment.</title>
        <authorList>
            <person name="Mu Y."/>
            <person name="Zhou L."/>
            <person name="Zeng X.C."/>
            <person name="Liu L."/>
            <person name="Pan Y."/>
            <person name="Chen X."/>
            <person name="Wang J."/>
            <person name="Li S."/>
            <person name="Li W.J."/>
            <person name="Wang Y."/>
        </authorList>
    </citation>
    <scope>NUCLEOTIDE SEQUENCE [LARGE SCALE GENOMIC DNA]</scope>
    <source>
        <strain evidence="2 3">42-50</strain>
    </source>
</reference>
<proteinExistence type="predicted"/>
<evidence type="ECO:0000313" key="2">
    <source>
        <dbReference type="EMBL" id="RUT29325.1"/>
    </source>
</evidence>
<keyword evidence="1" id="KW-0732">Signal</keyword>
<gene>
    <name evidence="2" type="ORF">EMQ25_14470</name>
</gene>
<dbReference type="EMBL" id="RZNJ01000005">
    <property type="protein sequence ID" value="RUT29325.1"/>
    <property type="molecule type" value="Genomic_DNA"/>
</dbReference>
<dbReference type="Gene3D" id="2.40.160.20">
    <property type="match status" value="1"/>
</dbReference>
<dbReference type="GO" id="GO:0016787">
    <property type="term" value="F:hydrolase activity"/>
    <property type="evidence" value="ECO:0007669"/>
    <property type="project" value="UniProtKB-KW"/>
</dbReference>
<accession>A0A433X5H0</accession>
<sequence>MRKSFFGIAAAIILAIVPGVQPALAQGFALDELRGGIFAHSVDRGGPDSTFGLLDLNRIEDLNVELLFTTPDADLLRWIGSPRPHFGLTLNFGGLESMSYAGLTWTVPVFDTPFFIEGSFGAAVHNGGFSDLAAPRRNLGCTLHFRESVSLGYRFTPEASVMLTAEHASHAGLCGPDNEGLTNLGVRFGYRF</sequence>
<dbReference type="Pfam" id="PF09411">
    <property type="entry name" value="PagL"/>
    <property type="match status" value="1"/>
</dbReference>
<dbReference type="OrthoDB" id="8112769at2"/>